<evidence type="ECO:0000256" key="7">
    <source>
        <dbReference type="ARBA" id="ARBA00022755"/>
    </source>
</evidence>
<feature type="active site" description="Thioimidate intermediate" evidence="13">
    <location>
        <position position="364"/>
    </location>
</feature>
<dbReference type="PROSITE" id="PS00487">
    <property type="entry name" value="IMP_DH_GMP_RED"/>
    <property type="match status" value="1"/>
</dbReference>
<comment type="pathway">
    <text evidence="13 15">Purine metabolism; XMP biosynthesis via de novo pathway; XMP from IMP: step 1/1.</text>
</comment>
<feature type="binding site" evidence="13">
    <location>
        <position position="533"/>
    </location>
    <ligand>
        <name>K(+)</name>
        <dbReference type="ChEBI" id="CHEBI:29103"/>
        <note>ligand shared between two tetrameric partners</note>
    </ligand>
</feature>
<feature type="active site" description="Proton acceptor" evidence="13">
    <location>
        <position position="465"/>
    </location>
</feature>
<dbReference type="GO" id="GO:0005737">
    <property type="term" value="C:cytoplasm"/>
    <property type="evidence" value="ECO:0007669"/>
    <property type="project" value="UniProtKB-SubCell"/>
</dbReference>
<dbReference type="GO" id="GO:0003938">
    <property type="term" value="F:IMP dehydrogenase activity"/>
    <property type="evidence" value="ECO:0007669"/>
    <property type="project" value="UniProtKB-UniRule"/>
</dbReference>
<keyword evidence="5 13" id="KW-0479">Metal-binding</keyword>
<comment type="catalytic activity">
    <reaction evidence="12 13 15">
        <text>IMP + NAD(+) + H2O = XMP + NADH + H(+)</text>
        <dbReference type="Rhea" id="RHEA:11708"/>
        <dbReference type="ChEBI" id="CHEBI:15377"/>
        <dbReference type="ChEBI" id="CHEBI:15378"/>
        <dbReference type="ChEBI" id="CHEBI:57464"/>
        <dbReference type="ChEBI" id="CHEBI:57540"/>
        <dbReference type="ChEBI" id="CHEBI:57945"/>
        <dbReference type="ChEBI" id="CHEBI:58053"/>
        <dbReference type="EC" id="1.1.1.205"/>
    </reaction>
</comment>
<dbReference type="SUPFAM" id="SSF51412">
    <property type="entry name" value="Inosine monophosphate dehydrogenase (IMPDH)"/>
    <property type="match status" value="1"/>
</dbReference>
<feature type="binding site" evidence="13">
    <location>
        <begin position="357"/>
        <end position="359"/>
    </location>
    <ligand>
        <name>NAD(+)</name>
        <dbReference type="ChEBI" id="CHEBI:57540"/>
    </ligand>
</feature>
<reference evidence="17" key="1">
    <citation type="submission" date="2025-08" db="UniProtKB">
        <authorList>
            <consortium name="RefSeq"/>
        </authorList>
    </citation>
    <scope>IDENTIFICATION</scope>
    <source>
        <strain evidence="17">15112-1751.03</strain>
        <tissue evidence="17">Whole Adult</tissue>
    </source>
</reference>
<dbReference type="PANTHER" id="PTHR11911">
    <property type="entry name" value="INOSINE-5-MONOPHOSPHATE DEHYDROGENASE RELATED"/>
    <property type="match status" value="1"/>
</dbReference>
<feature type="binding site" description="in other chain" evidence="13">
    <location>
        <position position="361"/>
    </location>
    <ligand>
        <name>K(+)</name>
        <dbReference type="ChEBI" id="CHEBI:29103"/>
        <note>ligand shared between two tetrameric partners</note>
    </ligand>
</feature>
<dbReference type="PROSITE" id="PS51371">
    <property type="entry name" value="CBS"/>
    <property type="match status" value="2"/>
</dbReference>
<evidence type="ECO:0000256" key="11">
    <source>
        <dbReference type="ARBA" id="ARBA00023122"/>
    </source>
</evidence>
<keyword evidence="4 13" id="KW-0963">Cytoplasm</keyword>
<keyword evidence="10 13" id="KW-0520">NAD</keyword>
<dbReference type="CTD" id="19412"/>
<protein>
    <recommendedName>
        <fullName evidence="13 15">Inosine-5'-monophosphate dehydrogenase</fullName>
        <shortName evidence="13">IMP dehydrogenase</shortName>
        <shortName evidence="13">IMPD</shortName>
        <shortName evidence="13">IMPDH</shortName>
        <ecNumber evidence="13 15">1.1.1.205</ecNumber>
    </recommendedName>
</protein>
<keyword evidence="7 13" id="KW-0658">Purine biosynthesis</keyword>
<dbReference type="Pfam" id="PF00478">
    <property type="entry name" value="IMPDH"/>
    <property type="match status" value="1"/>
</dbReference>
<dbReference type="UniPathway" id="UPA00601">
    <property type="reaction ID" value="UER00295"/>
</dbReference>
<proteinExistence type="inferred from homology"/>
<feature type="binding site" evidence="13">
    <location>
        <position position="362"/>
    </location>
    <ligand>
        <name>IMP</name>
        <dbReference type="ChEBI" id="CHEBI:58053"/>
    </ligand>
</feature>
<comment type="subunit">
    <text evidence="13">Homotetramer.</text>
</comment>
<evidence type="ECO:0000256" key="10">
    <source>
        <dbReference type="ARBA" id="ARBA00023027"/>
    </source>
</evidence>
<comment type="subcellular location">
    <subcellularLocation>
        <location evidence="2 13">Cytoplasm</location>
    </subcellularLocation>
</comment>
<dbReference type="GeneID" id="117578216"/>
<feature type="binding site" evidence="13">
    <location>
        <begin position="307"/>
        <end position="309"/>
    </location>
    <ligand>
        <name>NAD(+)</name>
        <dbReference type="ChEBI" id="CHEBI:57540"/>
    </ligand>
</feature>
<evidence type="ECO:0000256" key="15">
    <source>
        <dbReference type="RuleBase" id="RU003928"/>
    </source>
</evidence>
<comment type="activity regulation">
    <text evidence="13">Mycophenolic acid (MPA) is a non-competitive inhibitor that prevents formation of the closed enzyme conformation by binding to the same site as the amobile flap. In contrast, mizoribine monophosphate (MZP) is a competitive inhibitor that induces the closed conformation. MPA is a potent inhibitor of mammalian IMPDHs but a poor inhibitor of the bacterial enzymes. MZP is a more potent inhibitor of bacterial IMPDH.</text>
</comment>
<sequence length="551" mass="59562">MASNNATATATVDATNKCNGSLNSPDLLEQPARKIIKQQPQQDYHLEPELQDGLSCNDLFKNGEGLTYNDFLILPGFINFAAEEVDLSSPLTKAITLRAPLVSSPMDTVTESEMAIAMALCGGIGIIHHNCTPEYQALEVHKVKKYKHGFMRDPSVMSPTNTVGDVLEARRKNGFTGYPVTENGKLGGKLLGMVTSRDIDFREYNPEILLSEVMTKDLVTAPNGITLPMANAILEKSKKGKLPIVNQSGELVAMIARTDLKKARSYPNASKDSNKQLLVGAAIGTRNEDKARLQLLVANGVDVIILDSSQGNSIYQIEMVKYIKQTYPDLQVIGGNVVTRAQAKNLIEAGVDGLRVGMGSGSICITQEVMACGCPQATAVYQVSTFAKQFGVPVIADGGIQSIGHIVKALALGASAVMMGSLLAGTSEAPGEYFFSDGVRLKKYRGMGSLEAMERGDGKGAAMSRYYHNEMDKMKVAQGVSGSIADKGSVLRYLPYLECGLQHSCQDIGANSVSILRQMIYNGQLRFMKRTHSAQLEGNVHGLFSYEKRLF</sequence>
<dbReference type="Pfam" id="PF00571">
    <property type="entry name" value="CBS"/>
    <property type="match status" value="2"/>
</dbReference>
<keyword evidence="16" id="KW-1185">Reference proteome</keyword>
<name>A0A6P8Y143_DROAB</name>
<dbReference type="FunFam" id="3.20.20.70:FF:000007">
    <property type="entry name" value="Chromosome 19 SCAF14664, whole genome shotgun sequence"/>
    <property type="match status" value="1"/>
</dbReference>
<dbReference type="Proteomes" id="UP000515160">
    <property type="component" value="Chromosome X"/>
</dbReference>
<evidence type="ECO:0000313" key="17">
    <source>
        <dbReference type="RefSeq" id="XP_034119479.1"/>
    </source>
</evidence>
<dbReference type="SMART" id="SM00116">
    <property type="entry name" value="CBS"/>
    <property type="match status" value="2"/>
</dbReference>
<dbReference type="GO" id="GO:0006177">
    <property type="term" value="P:GMP biosynthetic process"/>
    <property type="evidence" value="ECO:0007669"/>
    <property type="project" value="UniProtKB-UniRule"/>
</dbReference>
<dbReference type="GO" id="GO:0046872">
    <property type="term" value="F:metal ion binding"/>
    <property type="evidence" value="ECO:0007669"/>
    <property type="project" value="UniProtKB-UniRule"/>
</dbReference>
<evidence type="ECO:0000256" key="8">
    <source>
        <dbReference type="ARBA" id="ARBA00022958"/>
    </source>
</evidence>
<dbReference type="NCBIfam" id="TIGR01302">
    <property type="entry name" value="IMP_dehydrog"/>
    <property type="match status" value="1"/>
</dbReference>
<dbReference type="GO" id="GO:0006183">
    <property type="term" value="P:GTP biosynthetic process"/>
    <property type="evidence" value="ECO:0007669"/>
    <property type="project" value="TreeGrafter"/>
</dbReference>
<accession>A0A6P8Y143</accession>
<dbReference type="InterPro" id="IPR013785">
    <property type="entry name" value="Aldolase_TIM"/>
</dbReference>
<feature type="binding site" evidence="13">
    <location>
        <begin position="444"/>
        <end position="448"/>
    </location>
    <ligand>
        <name>IMP</name>
        <dbReference type="ChEBI" id="CHEBI:58053"/>
    </ligand>
</feature>
<dbReference type="AlphaFoldDB" id="A0A6P8Y143"/>
<evidence type="ECO:0000256" key="3">
    <source>
        <dbReference type="ARBA" id="ARBA00005502"/>
    </source>
</evidence>
<keyword evidence="9 13" id="KW-0560">Oxidoreductase</keyword>
<dbReference type="CDD" id="cd00381">
    <property type="entry name" value="IMPDH"/>
    <property type="match status" value="1"/>
</dbReference>
<evidence type="ECO:0000256" key="4">
    <source>
        <dbReference type="ARBA" id="ARBA00022490"/>
    </source>
</evidence>
<comment type="caution">
    <text evidence="13">Lacks conserved residue(s) required for the propagation of feature annotation.</text>
</comment>
<feature type="binding site" description="in other chain" evidence="13">
    <location>
        <position position="364"/>
    </location>
    <ligand>
        <name>K(+)</name>
        <dbReference type="ChEBI" id="CHEBI:29103"/>
        <note>ligand shared between two tetrameric partners</note>
    </ligand>
</feature>
<keyword evidence="11" id="KW-0129">CBS domain</keyword>
<dbReference type="PIRSF" id="PIRSF000130">
    <property type="entry name" value="IMPDH"/>
    <property type="match status" value="1"/>
</dbReference>
<dbReference type="InterPro" id="IPR046342">
    <property type="entry name" value="CBS_dom_sf"/>
</dbReference>
<dbReference type="SUPFAM" id="SSF54631">
    <property type="entry name" value="CBS-domain pair"/>
    <property type="match status" value="1"/>
</dbReference>
<evidence type="ECO:0000256" key="6">
    <source>
        <dbReference type="ARBA" id="ARBA00022749"/>
    </source>
</evidence>
<feature type="binding site" evidence="13">
    <location>
        <begin position="397"/>
        <end position="399"/>
    </location>
    <ligand>
        <name>IMP</name>
        <dbReference type="ChEBI" id="CHEBI:58053"/>
    </ligand>
</feature>
<evidence type="ECO:0000256" key="9">
    <source>
        <dbReference type="ARBA" id="ARBA00023002"/>
    </source>
</evidence>
<dbReference type="InterPro" id="IPR005990">
    <property type="entry name" value="IMP_DH"/>
</dbReference>
<keyword evidence="6 13" id="KW-0332">GMP biosynthesis</keyword>
<evidence type="ECO:0000256" key="13">
    <source>
        <dbReference type="HAMAP-Rule" id="MF_03156"/>
    </source>
</evidence>
<evidence type="ECO:0000256" key="12">
    <source>
        <dbReference type="ARBA" id="ARBA00048028"/>
    </source>
</evidence>
<evidence type="ECO:0000256" key="14">
    <source>
        <dbReference type="RuleBase" id="RU003927"/>
    </source>
</evidence>
<dbReference type="SMART" id="SM01240">
    <property type="entry name" value="IMPDH"/>
    <property type="match status" value="1"/>
</dbReference>
<feature type="binding site" evidence="13">
    <location>
        <begin position="420"/>
        <end position="421"/>
    </location>
    <ligand>
        <name>IMP</name>
        <dbReference type="ChEBI" id="CHEBI:58053"/>
    </ligand>
</feature>
<dbReference type="EC" id="1.1.1.205" evidence="13 15"/>
<keyword evidence="8 13" id="KW-0630">Potassium</keyword>
<evidence type="ECO:0000256" key="5">
    <source>
        <dbReference type="ARBA" id="ARBA00022723"/>
    </source>
</evidence>
<evidence type="ECO:0000256" key="2">
    <source>
        <dbReference type="ARBA" id="ARBA00004496"/>
    </source>
</evidence>
<comment type="similarity">
    <text evidence="3 13 14">Belongs to the IMPDH/GMPR family.</text>
</comment>
<feature type="binding site" description="in other chain" evidence="13">
    <location>
        <position position="359"/>
    </location>
    <ligand>
        <name>K(+)</name>
        <dbReference type="ChEBI" id="CHEBI:29103"/>
        <note>ligand shared between two tetrameric partners</note>
    </ligand>
</feature>
<comment type="cofactor">
    <cofactor evidence="1 13">
        <name>K(+)</name>
        <dbReference type="ChEBI" id="CHEBI:29103"/>
    </cofactor>
</comment>
<feature type="binding site" evidence="13">
    <location>
        <position position="478"/>
    </location>
    <ligand>
        <name>IMP</name>
        <dbReference type="ChEBI" id="CHEBI:58053"/>
    </ligand>
</feature>
<dbReference type="RefSeq" id="XP_034119479.1">
    <property type="nucleotide sequence ID" value="XM_034263588.2"/>
</dbReference>
<dbReference type="CDD" id="cd04601">
    <property type="entry name" value="CBS_pair_IMPDH"/>
    <property type="match status" value="1"/>
</dbReference>
<dbReference type="InterPro" id="IPR001093">
    <property type="entry name" value="IMP_DH_GMPRt"/>
</dbReference>
<gene>
    <name evidence="17" type="primary">LOC117578216</name>
</gene>
<dbReference type="PANTHER" id="PTHR11911:SF111">
    <property type="entry name" value="INOSINE-5'-MONOPHOSPHATE DEHYDROGENASE"/>
    <property type="match status" value="1"/>
</dbReference>
<dbReference type="HAMAP" id="MF_01964">
    <property type="entry name" value="IMPDH"/>
    <property type="match status" value="1"/>
</dbReference>
<evidence type="ECO:0000313" key="16">
    <source>
        <dbReference type="Proteomes" id="UP000515160"/>
    </source>
</evidence>
<organism evidence="16 17">
    <name type="scientific">Drosophila albomicans</name>
    <name type="common">Fruit fly</name>
    <dbReference type="NCBI Taxonomy" id="7291"/>
    <lineage>
        <taxon>Eukaryota</taxon>
        <taxon>Metazoa</taxon>
        <taxon>Ecdysozoa</taxon>
        <taxon>Arthropoda</taxon>
        <taxon>Hexapoda</taxon>
        <taxon>Insecta</taxon>
        <taxon>Pterygota</taxon>
        <taxon>Neoptera</taxon>
        <taxon>Endopterygota</taxon>
        <taxon>Diptera</taxon>
        <taxon>Brachycera</taxon>
        <taxon>Muscomorpha</taxon>
        <taxon>Ephydroidea</taxon>
        <taxon>Drosophilidae</taxon>
        <taxon>Drosophila</taxon>
    </lineage>
</organism>
<comment type="function">
    <text evidence="13">Catalyzes the conversion of inosine 5'-phosphate (IMP) to xanthosine 5'-phosphate (XMP), the first committed and rate-limiting step in the de novo synthesis of guanine nucleotides, and therefore plays an important role in the regulation of cell growth.</text>
</comment>
<dbReference type="Gene3D" id="3.20.20.70">
    <property type="entry name" value="Aldolase class I"/>
    <property type="match status" value="1"/>
</dbReference>
<dbReference type="InterPro" id="IPR015875">
    <property type="entry name" value="IMP_DH/GMP_Rdtase_CS"/>
</dbReference>
<dbReference type="OrthoDB" id="416622at2759"/>
<dbReference type="InterPro" id="IPR000644">
    <property type="entry name" value="CBS_dom"/>
</dbReference>
<dbReference type="GO" id="GO:0000166">
    <property type="term" value="F:nucleotide binding"/>
    <property type="evidence" value="ECO:0007669"/>
    <property type="project" value="UniProtKB-UniRule"/>
</dbReference>
<evidence type="ECO:0000256" key="1">
    <source>
        <dbReference type="ARBA" id="ARBA00001958"/>
    </source>
</evidence>